<dbReference type="Pfam" id="PF00002">
    <property type="entry name" value="7tm_2"/>
    <property type="match status" value="1"/>
</dbReference>
<proteinExistence type="inferred from homology"/>
<evidence type="ECO:0000256" key="9">
    <source>
        <dbReference type="ARBA" id="ARBA00023180"/>
    </source>
</evidence>
<protein>
    <recommendedName>
        <fullName evidence="18">Calcitonin receptor</fullName>
    </recommendedName>
</protein>
<dbReference type="InterPro" id="IPR017983">
    <property type="entry name" value="GPCR_2_secretin-like_CS"/>
</dbReference>
<evidence type="ECO:0000256" key="8">
    <source>
        <dbReference type="ARBA" id="ARBA00023170"/>
    </source>
</evidence>
<organism evidence="16 17">
    <name type="scientific">Iphiclides podalirius</name>
    <name type="common">scarce swallowtail</name>
    <dbReference type="NCBI Taxonomy" id="110791"/>
    <lineage>
        <taxon>Eukaryota</taxon>
        <taxon>Metazoa</taxon>
        <taxon>Ecdysozoa</taxon>
        <taxon>Arthropoda</taxon>
        <taxon>Hexapoda</taxon>
        <taxon>Insecta</taxon>
        <taxon>Pterygota</taxon>
        <taxon>Neoptera</taxon>
        <taxon>Endopterygota</taxon>
        <taxon>Lepidoptera</taxon>
        <taxon>Glossata</taxon>
        <taxon>Ditrysia</taxon>
        <taxon>Papilionoidea</taxon>
        <taxon>Papilionidae</taxon>
        <taxon>Papilioninae</taxon>
        <taxon>Iphiclides</taxon>
    </lineage>
</organism>
<comment type="similarity">
    <text evidence="2">Belongs to the G-protein coupled receptor 2 family.</text>
</comment>
<dbReference type="PROSITE" id="PS50227">
    <property type="entry name" value="G_PROTEIN_RECEP_F2_3"/>
    <property type="match status" value="1"/>
</dbReference>
<dbReference type="PROSITE" id="PS00650">
    <property type="entry name" value="G_PROTEIN_RECEP_F2_2"/>
    <property type="match status" value="1"/>
</dbReference>
<evidence type="ECO:0000256" key="2">
    <source>
        <dbReference type="ARBA" id="ARBA00005314"/>
    </source>
</evidence>
<evidence type="ECO:0000256" key="3">
    <source>
        <dbReference type="ARBA" id="ARBA00022475"/>
    </source>
</evidence>
<dbReference type="EMBL" id="OW152818">
    <property type="protein sequence ID" value="CAH2071313.1"/>
    <property type="molecule type" value="Genomic_DNA"/>
</dbReference>
<evidence type="ECO:0000256" key="6">
    <source>
        <dbReference type="ARBA" id="ARBA00023040"/>
    </source>
</evidence>
<sequence length="773" mass="87566">MYGFRVLSVIVCLPWIVPNAVLHGAQDLAYLDDIQNPVKSDRSIWSPRQPRVATRTNDELACDKPNVYICEEPPDIIAADEGKICNYRNVRYHEQVYRWVAGRGCLLYTPDFLYVAGHNTVDLTAGCFYGPWYAPCLEMVKEDGTCGCFPFDPAFENVANLVRDALIPSAHGRWERCYYTASDCCSHVMLDNTTITDESQCQATFDGWTCWEPAEADTTATAICSDLAYSNVGPSCHHFSNKKCFSNGTWQLQTDYSTCSITPRLLRRYRMNIAVLAFSIASCLPAVFIFFFYKRLRVTRVALHRNLLIAIVIRNVLVIVSRTEVYIDELTNSGGTVLSTHGIWCRVLAVAERFAANAVFVCMLVEGVYLHRLIVAVFRRKLKVRWLYIAGAVIAIVPALVWAIVMGLLNDHSCWIVYTVDHIQWILDAPRIAILLINSVLFIDILRVLLTKLRNSENANQLSTAKATLFLMPLFGIQFLFTALRPNTTNCLWEQIYYYISYSLEALQGFTVALLYCYINKEVHALVKATYRKTENAVSSRVRGSSYPRVSFDPKSARRFTYSTNLPSHNVSDYKDHYTTMKPKLHVAEIISIQASERLAEILDPIYETVENGLTNEGYDFLSRASLDNDSGIIPNRDSNAGEEYEFPKASSMSMDYPEWLTPEIYSITSSVNDEGKDNSLRNSSKDRDENQTDESALKSTLNKENGEDKTSDNNETSKDGGSGIESEYEDCENMLDEIMHYIDANDKRDVVLNPDILCPNRNSEDKIVFVEE</sequence>
<dbReference type="Pfam" id="PF02793">
    <property type="entry name" value="HRM"/>
    <property type="match status" value="1"/>
</dbReference>
<evidence type="ECO:0000256" key="7">
    <source>
        <dbReference type="ARBA" id="ARBA00023136"/>
    </source>
</evidence>
<keyword evidence="9" id="KW-0325">Glycoprotein</keyword>
<dbReference type="Proteomes" id="UP000837857">
    <property type="component" value="Chromosome 6"/>
</dbReference>
<feature type="chain" id="PRO_5045590331" description="Calcitonin receptor" evidence="13">
    <location>
        <begin position="23"/>
        <end position="773"/>
    </location>
</feature>
<reference evidence="16" key="1">
    <citation type="submission" date="2022-03" db="EMBL/GenBank/DDBJ databases">
        <authorList>
            <person name="Martin H S."/>
        </authorList>
    </citation>
    <scope>NUCLEOTIDE SEQUENCE</scope>
</reference>
<dbReference type="Gene3D" id="1.20.1070.10">
    <property type="entry name" value="Rhodopsin 7-helix transmembrane proteins"/>
    <property type="match status" value="1"/>
</dbReference>
<gene>
    <name evidence="16" type="ORF">IPOD504_LOCUS15072</name>
</gene>
<feature type="transmembrane region" description="Helical" evidence="12">
    <location>
        <begin position="429"/>
        <end position="450"/>
    </location>
</feature>
<dbReference type="PANTHER" id="PTHR45620">
    <property type="entry name" value="PDF RECEPTOR-LIKE PROTEIN-RELATED"/>
    <property type="match status" value="1"/>
</dbReference>
<dbReference type="InterPro" id="IPR017981">
    <property type="entry name" value="GPCR_2-like_7TM"/>
</dbReference>
<evidence type="ECO:0008006" key="18">
    <source>
        <dbReference type="Google" id="ProtNLM"/>
    </source>
</evidence>
<evidence type="ECO:0000256" key="13">
    <source>
        <dbReference type="SAM" id="SignalP"/>
    </source>
</evidence>
<evidence type="ECO:0000259" key="15">
    <source>
        <dbReference type="PROSITE" id="PS50261"/>
    </source>
</evidence>
<evidence type="ECO:0000256" key="1">
    <source>
        <dbReference type="ARBA" id="ARBA00004651"/>
    </source>
</evidence>
<evidence type="ECO:0000256" key="5">
    <source>
        <dbReference type="ARBA" id="ARBA00022989"/>
    </source>
</evidence>
<evidence type="ECO:0000256" key="11">
    <source>
        <dbReference type="SAM" id="MobiDB-lite"/>
    </source>
</evidence>
<feature type="compositionally biased region" description="Basic and acidic residues" evidence="11">
    <location>
        <begin position="674"/>
        <end position="691"/>
    </location>
</feature>
<keyword evidence="5 12" id="KW-1133">Transmembrane helix</keyword>
<feature type="domain" description="G-protein coupled receptors family 2 profile 1" evidence="14">
    <location>
        <begin position="183"/>
        <end position="263"/>
    </location>
</feature>
<evidence type="ECO:0000256" key="12">
    <source>
        <dbReference type="SAM" id="Phobius"/>
    </source>
</evidence>
<dbReference type="InterPro" id="IPR001879">
    <property type="entry name" value="GPCR_2_extracellular_dom"/>
</dbReference>
<feature type="signal peptide" evidence="13">
    <location>
        <begin position="1"/>
        <end position="22"/>
    </location>
</feature>
<dbReference type="PROSITE" id="PS50261">
    <property type="entry name" value="G_PROTEIN_RECEP_F2_4"/>
    <property type="match status" value="1"/>
</dbReference>
<feature type="transmembrane region" description="Helical" evidence="12">
    <location>
        <begin position="496"/>
        <end position="519"/>
    </location>
</feature>
<keyword evidence="8" id="KW-0675">Receptor</keyword>
<name>A0ABN8J2Y6_9NEOP</name>
<evidence type="ECO:0000256" key="10">
    <source>
        <dbReference type="ARBA" id="ARBA00023224"/>
    </source>
</evidence>
<dbReference type="SUPFAM" id="SSF111418">
    <property type="entry name" value="Hormone receptor domain"/>
    <property type="match status" value="1"/>
</dbReference>
<feature type="transmembrane region" description="Helical" evidence="12">
    <location>
        <begin position="462"/>
        <end position="484"/>
    </location>
</feature>
<accession>A0ABN8J2Y6</accession>
<feature type="compositionally biased region" description="Polar residues" evidence="11">
    <location>
        <begin position="694"/>
        <end position="704"/>
    </location>
</feature>
<feature type="region of interest" description="Disordered" evidence="11">
    <location>
        <begin position="671"/>
        <end position="731"/>
    </location>
</feature>
<dbReference type="Gene3D" id="4.10.1240.10">
    <property type="entry name" value="GPCR, family 2, extracellular hormone receptor domain"/>
    <property type="match status" value="1"/>
</dbReference>
<keyword evidence="17" id="KW-1185">Reference proteome</keyword>
<dbReference type="PRINTS" id="PR00249">
    <property type="entry name" value="GPCRSECRETIN"/>
</dbReference>
<dbReference type="InterPro" id="IPR000832">
    <property type="entry name" value="GPCR_2_secretin-like"/>
</dbReference>
<dbReference type="PANTHER" id="PTHR45620:SF42">
    <property type="entry name" value="G-PROTEIN COUPLED RECEPTOR SEB-2"/>
    <property type="match status" value="1"/>
</dbReference>
<feature type="domain" description="G-protein coupled receptors family 2 profile 2" evidence="15">
    <location>
        <begin position="268"/>
        <end position="520"/>
    </location>
</feature>
<keyword evidence="4 12" id="KW-0812">Transmembrane</keyword>
<feature type="region of interest" description="Disordered" evidence="11">
    <location>
        <begin position="626"/>
        <end position="652"/>
    </location>
</feature>
<keyword evidence="7 12" id="KW-0472">Membrane</keyword>
<feature type="transmembrane region" description="Helical" evidence="12">
    <location>
        <begin position="386"/>
        <end position="409"/>
    </location>
</feature>
<keyword evidence="13" id="KW-0732">Signal</keyword>
<dbReference type="InterPro" id="IPR050332">
    <property type="entry name" value="GPCR_2"/>
</dbReference>
<feature type="transmembrane region" description="Helical" evidence="12">
    <location>
        <begin position="273"/>
        <end position="293"/>
    </location>
</feature>
<feature type="non-terminal residue" evidence="16">
    <location>
        <position position="773"/>
    </location>
</feature>
<keyword evidence="3" id="KW-1003">Cell membrane</keyword>
<keyword evidence="10" id="KW-0807">Transducer</keyword>
<comment type="subcellular location">
    <subcellularLocation>
        <location evidence="1">Cell membrane</location>
        <topology evidence="1">Multi-pass membrane protein</topology>
    </subcellularLocation>
</comment>
<evidence type="ECO:0000256" key="4">
    <source>
        <dbReference type="ARBA" id="ARBA00022692"/>
    </source>
</evidence>
<evidence type="ECO:0000313" key="16">
    <source>
        <dbReference type="EMBL" id="CAH2071313.1"/>
    </source>
</evidence>
<evidence type="ECO:0000259" key="14">
    <source>
        <dbReference type="PROSITE" id="PS50227"/>
    </source>
</evidence>
<evidence type="ECO:0000313" key="17">
    <source>
        <dbReference type="Proteomes" id="UP000837857"/>
    </source>
</evidence>
<feature type="compositionally biased region" description="Basic and acidic residues" evidence="11">
    <location>
        <begin position="705"/>
        <end position="719"/>
    </location>
</feature>
<dbReference type="InterPro" id="IPR036445">
    <property type="entry name" value="GPCR_2_extracell_dom_sf"/>
</dbReference>
<keyword evidence="6" id="KW-0297">G-protein coupled receptor</keyword>